<dbReference type="EMBL" id="LAZR01006742">
    <property type="protein sequence ID" value="KKM89945.1"/>
    <property type="molecule type" value="Genomic_DNA"/>
</dbReference>
<proteinExistence type="predicted"/>
<reference evidence="1" key="1">
    <citation type="journal article" date="2015" name="Nature">
        <title>Complex archaea that bridge the gap between prokaryotes and eukaryotes.</title>
        <authorList>
            <person name="Spang A."/>
            <person name="Saw J.H."/>
            <person name="Jorgensen S.L."/>
            <person name="Zaremba-Niedzwiedzka K."/>
            <person name="Martijn J."/>
            <person name="Lind A.E."/>
            <person name="van Eijk R."/>
            <person name="Schleper C."/>
            <person name="Guy L."/>
            <person name="Ettema T.J."/>
        </authorList>
    </citation>
    <scope>NUCLEOTIDE SEQUENCE</scope>
</reference>
<protein>
    <submittedName>
        <fullName evidence="1">Uncharacterized protein</fullName>
    </submittedName>
</protein>
<comment type="caution">
    <text evidence="1">The sequence shown here is derived from an EMBL/GenBank/DDBJ whole genome shotgun (WGS) entry which is preliminary data.</text>
</comment>
<gene>
    <name evidence="1" type="ORF">LCGC14_1243640</name>
</gene>
<evidence type="ECO:0000313" key="1">
    <source>
        <dbReference type="EMBL" id="KKM89945.1"/>
    </source>
</evidence>
<sequence length="73" mass="7916">MPKTTNLSVELRGEEEAVAAIRQVDPTLPPGEITERLNVAVGLLEYRTRAGLAEPSEWKPLSIKVTEVSDGDA</sequence>
<accession>A0A0F9NMD0</accession>
<dbReference type="AlphaFoldDB" id="A0A0F9NMD0"/>
<name>A0A0F9NMD0_9ZZZZ</name>
<organism evidence="1">
    <name type="scientific">marine sediment metagenome</name>
    <dbReference type="NCBI Taxonomy" id="412755"/>
    <lineage>
        <taxon>unclassified sequences</taxon>
        <taxon>metagenomes</taxon>
        <taxon>ecological metagenomes</taxon>
    </lineage>
</organism>